<dbReference type="Pfam" id="PF04231">
    <property type="entry name" value="Endonuclease_1"/>
    <property type="match status" value="1"/>
</dbReference>
<feature type="chain" id="PRO_5003849304" evidence="4">
    <location>
        <begin position="22"/>
        <end position="252"/>
    </location>
</feature>
<name>K1JG16_9BURK</name>
<keyword evidence="6" id="KW-1185">Reference proteome</keyword>
<dbReference type="EMBL" id="ADMG01000039">
    <property type="protein sequence ID" value="EKB30550.1"/>
    <property type="molecule type" value="Genomic_DNA"/>
</dbReference>
<sequence length="252" mass="28712">MTLVRTAAALMAATFALGALAAGNTTNEDFRDSKKMLERKVYFDHRVTLYCGYAFDKQKNVSLPAGFVAPQHKERAGRVEWEHVVPAENFGRAFKEWREGDGRCTNEKGHFYKGRRCAEKMSAEYRLMQADMYNLFPAVGAVNAIRSNYNYELLPGVPNTFGTCEMKIDGRRAEPPERSRGEIARAMLYMEGAYAPVFRMSDRQRRLAQNWNEQHPVVQWECTRAARIEKLQGNVNPVVKDACLKAGLTYRP</sequence>
<dbReference type="Proteomes" id="UP000005835">
    <property type="component" value="Unassembled WGS sequence"/>
</dbReference>
<keyword evidence="4" id="KW-0732">Signal</keyword>
<dbReference type="InterPro" id="IPR044925">
    <property type="entry name" value="His-Me_finger_sf"/>
</dbReference>
<evidence type="ECO:0000256" key="3">
    <source>
        <dbReference type="ARBA" id="ARBA00022801"/>
    </source>
</evidence>
<accession>K1JG16</accession>
<evidence type="ECO:0000256" key="2">
    <source>
        <dbReference type="ARBA" id="ARBA00022722"/>
    </source>
</evidence>
<evidence type="ECO:0000313" key="5">
    <source>
        <dbReference type="EMBL" id="EKB30550.1"/>
    </source>
</evidence>
<keyword evidence="3" id="KW-0378">Hydrolase</keyword>
<dbReference type="RefSeq" id="WP_005436339.1">
    <property type="nucleotide sequence ID" value="NZ_JH815519.1"/>
</dbReference>
<dbReference type="AlphaFoldDB" id="K1JG16"/>
<organism evidence="5 6">
    <name type="scientific">Sutterella wadsworthensis 2_1_59BFAA</name>
    <dbReference type="NCBI Taxonomy" id="742823"/>
    <lineage>
        <taxon>Bacteria</taxon>
        <taxon>Pseudomonadati</taxon>
        <taxon>Pseudomonadota</taxon>
        <taxon>Betaproteobacteria</taxon>
        <taxon>Burkholderiales</taxon>
        <taxon>Sutterellaceae</taxon>
        <taxon>Sutterella</taxon>
    </lineage>
</organism>
<dbReference type="PANTHER" id="PTHR33607:SF2">
    <property type="entry name" value="ENDONUCLEASE-1"/>
    <property type="match status" value="1"/>
</dbReference>
<dbReference type="eggNOG" id="COG2356">
    <property type="taxonomic scope" value="Bacteria"/>
</dbReference>
<dbReference type="GO" id="GO:0004518">
    <property type="term" value="F:nuclease activity"/>
    <property type="evidence" value="ECO:0007669"/>
    <property type="project" value="UniProtKB-KW"/>
</dbReference>
<dbReference type="STRING" id="742823.HMPREF9465_01848"/>
<comment type="similarity">
    <text evidence="1">Belongs to the EndA/NucM nuclease family.</text>
</comment>
<protein>
    <submittedName>
        <fullName evidence="5">Uncharacterized protein</fullName>
    </submittedName>
</protein>
<dbReference type="PANTHER" id="PTHR33607">
    <property type="entry name" value="ENDONUCLEASE-1"/>
    <property type="match status" value="1"/>
</dbReference>
<dbReference type="InterPro" id="IPR007346">
    <property type="entry name" value="Endonuclease-I"/>
</dbReference>
<dbReference type="OrthoDB" id="9800417at2"/>
<feature type="signal peptide" evidence="4">
    <location>
        <begin position="1"/>
        <end position="21"/>
    </location>
</feature>
<evidence type="ECO:0000256" key="1">
    <source>
        <dbReference type="ARBA" id="ARBA00006429"/>
    </source>
</evidence>
<keyword evidence="2" id="KW-0540">Nuclease</keyword>
<comment type="caution">
    <text evidence="5">The sequence shown here is derived from an EMBL/GenBank/DDBJ whole genome shotgun (WGS) entry which is preliminary data.</text>
</comment>
<evidence type="ECO:0000313" key="6">
    <source>
        <dbReference type="Proteomes" id="UP000005835"/>
    </source>
</evidence>
<proteinExistence type="inferred from homology"/>
<dbReference type="SUPFAM" id="SSF54060">
    <property type="entry name" value="His-Me finger endonucleases"/>
    <property type="match status" value="1"/>
</dbReference>
<evidence type="ECO:0000256" key="4">
    <source>
        <dbReference type="SAM" id="SignalP"/>
    </source>
</evidence>
<gene>
    <name evidence="5" type="ORF">HMPREF9465_01848</name>
</gene>
<dbReference type="PATRIC" id="fig|742823.3.peg.1845"/>
<dbReference type="GO" id="GO:0016787">
    <property type="term" value="F:hydrolase activity"/>
    <property type="evidence" value="ECO:0007669"/>
    <property type="project" value="UniProtKB-KW"/>
</dbReference>
<dbReference type="HOGENOM" id="CLU_070541_0_0_4"/>
<reference evidence="5 6" key="1">
    <citation type="submission" date="2012-05" db="EMBL/GenBank/DDBJ databases">
        <title>The Genome Sequence of Sutterella wadsworthensis 2_1_59BFAA.</title>
        <authorList>
            <consortium name="The Broad Institute Genome Sequencing Platform"/>
            <person name="Earl A."/>
            <person name="Ward D."/>
            <person name="Feldgarden M."/>
            <person name="Gevers D."/>
            <person name="Daigneault M."/>
            <person name="Strauss J."/>
            <person name="Allen-Vercoe E."/>
            <person name="Walker B."/>
            <person name="Young S.K."/>
            <person name="Zeng Q."/>
            <person name="Gargeya S."/>
            <person name="Fitzgerald M."/>
            <person name="Haas B."/>
            <person name="Abouelleil A."/>
            <person name="Alvarado L."/>
            <person name="Arachchi H.M."/>
            <person name="Berlin A.M."/>
            <person name="Chapman S.B."/>
            <person name="Goldberg J."/>
            <person name="Griggs A."/>
            <person name="Gujja S."/>
            <person name="Hansen M."/>
            <person name="Howarth C."/>
            <person name="Imamovic A."/>
            <person name="Larimer J."/>
            <person name="McCowen C."/>
            <person name="Montmayeur A."/>
            <person name="Murphy C."/>
            <person name="Neiman D."/>
            <person name="Pearson M."/>
            <person name="Priest M."/>
            <person name="Roberts A."/>
            <person name="Saif S."/>
            <person name="Shea T."/>
            <person name="Sisk P."/>
            <person name="Sykes S."/>
            <person name="Wortman J."/>
            <person name="Nusbaum C."/>
            <person name="Birren B."/>
        </authorList>
    </citation>
    <scope>NUCLEOTIDE SEQUENCE [LARGE SCALE GENOMIC DNA]</scope>
    <source>
        <strain evidence="5 6">2_1_59BFAA</strain>
    </source>
</reference>